<gene>
    <name evidence="3" type="ORF">AAAT05_06960</name>
</gene>
<proteinExistence type="predicted"/>
<dbReference type="RefSeq" id="WP_349182686.1">
    <property type="nucleotide sequence ID" value="NZ_JBBNGS010000012.1"/>
</dbReference>
<sequence length="148" mass="16744">MNDENNFQDAAQTPNPQAQAPQAAPAPAAEPAPYVRQRAQHRSVDPIDDFAAGDIAPEATTHDSDYVGSRGMGGRSYRRSREQGEQLRRDLHYGQYLEIPKGRRDIFVSRERKSRRRSLIACIVVLVILAVVVFFLWEFMSNTWGSVR</sequence>
<feature type="region of interest" description="Disordered" evidence="1">
    <location>
        <begin position="58"/>
        <end position="85"/>
    </location>
</feature>
<keyword evidence="4" id="KW-1185">Reference proteome</keyword>
<keyword evidence="2" id="KW-0472">Membrane</keyword>
<feature type="transmembrane region" description="Helical" evidence="2">
    <location>
        <begin position="119"/>
        <end position="137"/>
    </location>
</feature>
<name>A0ABV1IIE4_9ACTN</name>
<evidence type="ECO:0000256" key="1">
    <source>
        <dbReference type="SAM" id="MobiDB-lite"/>
    </source>
</evidence>
<feature type="compositionally biased region" description="Low complexity" evidence="1">
    <location>
        <begin position="10"/>
        <end position="33"/>
    </location>
</feature>
<organism evidence="3 4">
    <name type="scientific">Paratractidigestivibacter faecalis</name>
    <dbReference type="NCBI Taxonomy" id="2292441"/>
    <lineage>
        <taxon>Bacteria</taxon>
        <taxon>Bacillati</taxon>
        <taxon>Actinomycetota</taxon>
        <taxon>Coriobacteriia</taxon>
        <taxon>Coriobacteriales</taxon>
        <taxon>Atopobiaceae</taxon>
        <taxon>Paratractidigestivibacter</taxon>
    </lineage>
</organism>
<accession>A0ABV1IIE4</accession>
<evidence type="ECO:0000256" key="2">
    <source>
        <dbReference type="SAM" id="Phobius"/>
    </source>
</evidence>
<evidence type="ECO:0000313" key="4">
    <source>
        <dbReference type="Proteomes" id="UP001478817"/>
    </source>
</evidence>
<keyword evidence="2" id="KW-0812">Transmembrane</keyword>
<dbReference type="EMBL" id="JBBNGS010000012">
    <property type="protein sequence ID" value="MEQ2638075.1"/>
    <property type="molecule type" value="Genomic_DNA"/>
</dbReference>
<reference evidence="3 4" key="1">
    <citation type="submission" date="2024-04" db="EMBL/GenBank/DDBJ databases">
        <title>Human intestinal bacterial collection.</title>
        <authorList>
            <person name="Pauvert C."/>
            <person name="Hitch T.C.A."/>
            <person name="Clavel T."/>
        </authorList>
    </citation>
    <scope>NUCLEOTIDE SEQUENCE [LARGE SCALE GENOMIC DNA]</scope>
    <source>
        <strain evidence="3 4">CLA-AA-H197</strain>
    </source>
</reference>
<feature type="region of interest" description="Disordered" evidence="1">
    <location>
        <begin position="1"/>
        <end position="43"/>
    </location>
</feature>
<evidence type="ECO:0000313" key="3">
    <source>
        <dbReference type="EMBL" id="MEQ2638075.1"/>
    </source>
</evidence>
<protein>
    <submittedName>
        <fullName evidence="3">Uncharacterized protein</fullName>
    </submittedName>
</protein>
<keyword evidence="2" id="KW-1133">Transmembrane helix</keyword>
<dbReference type="Proteomes" id="UP001478817">
    <property type="component" value="Unassembled WGS sequence"/>
</dbReference>
<comment type="caution">
    <text evidence="3">The sequence shown here is derived from an EMBL/GenBank/DDBJ whole genome shotgun (WGS) entry which is preliminary data.</text>
</comment>